<dbReference type="EC" id="3.-.-.-" evidence="2"/>
<dbReference type="Proteomes" id="UP001595615">
    <property type="component" value="Unassembled WGS sequence"/>
</dbReference>
<organism evidence="2 3">
    <name type="scientific">Sphingoaurantiacus capsulatus</name>
    <dbReference type="NCBI Taxonomy" id="1771310"/>
    <lineage>
        <taxon>Bacteria</taxon>
        <taxon>Pseudomonadati</taxon>
        <taxon>Pseudomonadota</taxon>
        <taxon>Alphaproteobacteria</taxon>
        <taxon>Sphingomonadales</taxon>
        <taxon>Sphingosinicellaceae</taxon>
        <taxon>Sphingoaurantiacus</taxon>
    </lineage>
</organism>
<dbReference type="Gene3D" id="3.40.710.10">
    <property type="entry name" value="DD-peptidase/beta-lactamase superfamily"/>
    <property type="match status" value="1"/>
</dbReference>
<dbReference type="RefSeq" id="WP_380863074.1">
    <property type="nucleotide sequence ID" value="NZ_JBHRXV010000011.1"/>
</dbReference>
<evidence type="ECO:0000259" key="1">
    <source>
        <dbReference type="Pfam" id="PF00144"/>
    </source>
</evidence>
<protein>
    <submittedName>
        <fullName evidence="2">Serine hydrolase domain-containing protein</fullName>
        <ecNumber evidence="2">3.-.-.-</ecNumber>
    </submittedName>
</protein>
<dbReference type="SUPFAM" id="SSF56601">
    <property type="entry name" value="beta-lactamase/transpeptidase-like"/>
    <property type="match status" value="1"/>
</dbReference>
<dbReference type="Pfam" id="PF00144">
    <property type="entry name" value="Beta-lactamase"/>
    <property type="match status" value="1"/>
</dbReference>
<dbReference type="PANTHER" id="PTHR43283:SF3">
    <property type="entry name" value="BETA-LACTAMASE FAMILY PROTEIN (AFU_ORTHOLOGUE AFUA_5G07500)"/>
    <property type="match status" value="1"/>
</dbReference>
<dbReference type="PANTHER" id="PTHR43283">
    <property type="entry name" value="BETA-LACTAMASE-RELATED"/>
    <property type="match status" value="1"/>
</dbReference>
<accession>A0ABV7XG04</accession>
<feature type="domain" description="Beta-lactamase-related" evidence="1">
    <location>
        <begin position="58"/>
        <end position="420"/>
    </location>
</feature>
<dbReference type="InterPro" id="IPR012338">
    <property type="entry name" value="Beta-lactam/transpept-like"/>
</dbReference>
<gene>
    <name evidence="2" type="ORF">ACFOMD_15735</name>
</gene>
<dbReference type="EMBL" id="JBHRXV010000011">
    <property type="protein sequence ID" value="MFC3714023.1"/>
    <property type="molecule type" value="Genomic_DNA"/>
</dbReference>
<comment type="caution">
    <text evidence="2">The sequence shown here is derived from an EMBL/GenBank/DDBJ whole genome shotgun (WGS) entry which is preliminary data.</text>
</comment>
<evidence type="ECO:0000313" key="3">
    <source>
        <dbReference type="Proteomes" id="UP001595615"/>
    </source>
</evidence>
<dbReference type="InterPro" id="IPR050789">
    <property type="entry name" value="Diverse_Enzym_Activities"/>
</dbReference>
<sequence>MIATKTTIAIASPVIHRLARCFILPLWVAGALVASGCAPRVAGGDPLQALVDGQPGVSPGLPGLAAVVVDRTGEVRAEARGLAVIDPARAMTVDTPVRVASVSKVMTTLAVLRLVEEGRLDLDRDVSDYLGWRFRNPAHPDAPISLRLLLSHRSSLLDDGGYFFPLGATVQGSLSAKSWHAAPPGAVFSYTNLNFGVAATVMEKVTGERFDRLVGRLVTGPLKLDACFNWSGCSDAALARAGALYRKSADEEKWTPSPDWVVQVDDLKGKPPACLVRLPTPDAACDVASYRPGDNGTLFSPQGGLRISMRDLGRVARLLLNEGELDGVRLLKAETVRAMLTPVWRDGQGATGESYGGLMRCYGQSVQCMVGRGDQPVAGDPRWLGHMGDAYGLWSGLWIDPARGRGYVYAVTGTAANPADYPGKRSNFRAYEEALLDELIR</sequence>
<reference evidence="3" key="1">
    <citation type="journal article" date="2019" name="Int. J. Syst. Evol. Microbiol.">
        <title>The Global Catalogue of Microorganisms (GCM) 10K type strain sequencing project: providing services to taxonomists for standard genome sequencing and annotation.</title>
        <authorList>
            <consortium name="The Broad Institute Genomics Platform"/>
            <consortium name="The Broad Institute Genome Sequencing Center for Infectious Disease"/>
            <person name="Wu L."/>
            <person name="Ma J."/>
        </authorList>
    </citation>
    <scope>NUCLEOTIDE SEQUENCE [LARGE SCALE GENOMIC DNA]</scope>
    <source>
        <strain evidence="3">KCTC 42644</strain>
    </source>
</reference>
<evidence type="ECO:0000313" key="2">
    <source>
        <dbReference type="EMBL" id="MFC3714023.1"/>
    </source>
</evidence>
<name>A0ABV7XG04_9SPHN</name>
<keyword evidence="3" id="KW-1185">Reference proteome</keyword>
<dbReference type="InterPro" id="IPR001466">
    <property type="entry name" value="Beta-lactam-related"/>
</dbReference>
<proteinExistence type="predicted"/>
<keyword evidence="2" id="KW-0378">Hydrolase</keyword>
<dbReference type="GO" id="GO:0016787">
    <property type="term" value="F:hydrolase activity"/>
    <property type="evidence" value="ECO:0007669"/>
    <property type="project" value="UniProtKB-KW"/>
</dbReference>